<evidence type="ECO:0000259" key="5">
    <source>
        <dbReference type="PROSITE" id="PS50054"/>
    </source>
</evidence>
<dbReference type="InterPro" id="IPR020422">
    <property type="entry name" value="TYR_PHOSPHATASE_DUAL_dom"/>
</dbReference>
<dbReference type="GO" id="GO:0004725">
    <property type="term" value="F:protein tyrosine phosphatase activity"/>
    <property type="evidence" value="ECO:0007669"/>
    <property type="project" value="UniProtKB-EC"/>
</dbReference>
<dbReference type="PROSITE" id="PS50054">
    <property type="entry name" value="TYR_PHOSPHATASE_DUAL"/>
    <property type="match status" value="1"/>
</dbReference>
<dbReference type="PANTHER" id="PTHR10159">
    <property type="entry name" value="DUAL SPECIFICITY PROTEIN PHOSPHATASE"/>
    <property type="match status" value="1"/>
</dbReference>
<evidence type="ECO:0000313" key="8">
    <source>
        <dbReference type="RefSeq" id="XP_021566538.1"/>
    </source>
</evidence>
<dbReference type="FunFam" id="3.90.190.10:FF:000057">
    <property type="entry name" value="Dual specificity phosphatase 5"/>
    <property type="match status" value="1"/>
</dbReference>
<protein>
    <recommendedName>
        <fullName evidence="2">protein-tyrosine-phosphatase</fullName>
        <ecNumber evidence="2">3.1.3.48</ecNumber>
    </recommendedName>
</protein>
<keyword evidence="4" id="KW-0904">Protein phosphatase</keyword>
<dbReference type="PRINTS" id="PR01764">
    <property type="entry name" value="MAPKPHPHTASE"/>
</dbReference>
<dbReference type="GO" id="GO:0043409">
    <property type="term" value="P:negative regulation of MAPK cascade"/>
    <property type="evidence" value="ECO:0007669"/>
    <property type="project" value="TreeGrafter"/>
</dbReference>
<keyword evidence="3" id="KW-0378">Hydrolase</keyword>
<dbReference type="PANTHER" id="PTHR10159:SF40">
    <property type="entry name" value="DUAL SPECIFICITY PROTEIN PHOSPHATASE 5"/>
    <property type="match status" value="1"/>
</dbReference>
<dbReference type="PROSITE" id="PS50056">
    <property type="entry name" value="TYR_PHOSPHATASE_2"/>
    <property type="match status" value="1"/>
</dbReference>
<dbReference type="CTD" id="1847"/>
<dbReference type="GO" id="GO:0005634">
    <property type="term" value="C:nucleus"/>
    <property type="evidence" value="ECO:0007669"/>
    <property type="project" value="TreeGrafter"/>
</dbReference>
<dbReference type="AlphaFoldDB" id="A0A3Q0DXT2"/>
<dbReference type="InterPro" id="IPR000387">
    <property type="entry name" value="Tyr_Pase_dom"/>
</dbReference>
<dbReference type="GO" id="GO:0001706">
    <property type="term" value="P:endoderm formation"/>
    <property type="evidence" value="ECO:0007669"/>
    <property type="project" value="TreeGrafter"/>
</dbReference>
<dbReference type="InterPro" id="IPR008343">
    <property type="entry name" value="MKP"/>
</dbReference>
<dbReference type="GO" id="GO:0005737">
    <property type="term" value="C:cytoplasm"/>
    <property type="evidence" value="ECO:0007669"/>
    <property type="project" value="TreeGrafter"/>
</dbReference>
<proteinExistence type="inferred from homology"/>
<keyword evidence="7" id="KW-1185">Reference proteome</keyword>
<evidence type="ECO:0000313" key="7">
    <source>
        <dbReference type="Proteomes" id="UP000189704"/>
    </source>
</evidence>
<dbReference type="KEGG" id="csyr:103257222"/>
<organism evidence="7 8">
    <name type="scientific">Carlito syrichta</name>
    <name type="common">Philippine tarsier</name>
    <name type="synonym">Tarsius syrichta</name>
    <dbReference type="NCBI Taxonomy" id="1868482"/>
    <lineage>
        <taxon>Eukaryota</taxon>
        <taxon>Metazoa</taxon>
        <taxon>Chordata</taxon>
        <taxon>Craniata</taxon>
        <taxon>Vertebrata</taxon>
        <taxon>Euteleostomi</taxon>
        <taxon>Mammalia</taxon>
        <taxon>Eutheria</taxon>
        <taxon>Euarchontoglires</taxon>
        <taxon>Primates</taxon>
        <taxon>Haplorrhini</taxon>
        <taxon>Tarsiiformes</taxon>
        <taxon>Tarsiidae</taxon>
        <taxon>Carlito</taxon>
    </lineage>
</organism>
<dbReference type="RefSeq" id="XP_021566538.1">
    <property type="nucleotide sequence ID" value="XM_021710863.1"/>
</dbReference>
<dbReference type="GO" id="GO:0017017">
    <property type="term" value="F:MAP kinase tyrosine/serine/threonine phosphatase activity"/>
    <property type="evidence" value="ECO:0007669"/>
    <property type="project" value="InterPro"/>
</dbReference>
<reference evidence="8" key="1">
    <citation type="submission" date="2025-08" db="UniProtKB">
        <authorList>
            <consortium name="RefSeq"/>
        </authorList>
    </citation>
    <scope>IDENTIFICATION</scope>
</reference>
<dbReference type="CDD" id="cd14639">
    <property type="entry name" value="DSP_DUSP5"/>
    <property type="match status" value="1"/>
</dbReference>
<dbReference type="EC" id="3.1.3.48" evidence="2"/>
<sequence>MACIMDSQLHGYSFRYCLLHSVEGPNLRCCQLSPQVSPKKSVALLSQQALNSIPPTLIRLSLRIRFGLVRGTGWLPLPCFPAPSLAGPLPTSRKLTATSPPLLPPFPHSVGHLGPAAFPTPPKARVMREPGGIGRSRNPPTRRRAAVVPPSSRLARYRGYETFYSEYPECCVDVTPISQEKIESERALISQCGKPVLNISYRPAYDQGGPVEILPFLYLGSAYHASKCEFLANLHITALLNVSRRTSEACTTHLHYKWIPVEDSHTADISSHFQEAIDFIDCVREKGGKVLVHCEAGISRSPTICMAYLMKTKQFRLKDAFDYIKQRRSMISPNFGFMGQLLQYESEILPSTPTPQPASCQGEAAGSPLIGHLQTLSPDIQGTYRTFPASVLAPVSTHSAVSELHRSPVATATSC</sequence>
<dbReference type="Gene3D" id="3.90.190.10">
    <property type="entry name" value="Protein tyrosine phosphatase superfamily"/>
    <property type="match status" value="1"/>
</dbReference>
<dbReference type="Proteomes" id="UP000189704">
    <property type="component" value="Unplaced"/>
</dbReference>
<evidence type="ECO:0000256" key="2">
    <source>
        <dbReference type="ARBA" id="ARBA00013064"/>
    </source>
</evidence>
<dbReference type="InterPro" id="IPR003595">
    <property type="entry name" value="Tyr_Pase_cat"/>
</dbReference>
<accession>A0A3Q0DXT2</accession>
<dbReference type="InterPro" id="IPR000340">
    <property type="entry name" value="Dual-sp_phosphatase_cat-dom"/>
</dbReference>
<evidence type="ECO:0000256" key="1">
    <source>
        <dbReference type="ARBA" id="ARBA00008601"/>
    </source>
</evidence>
<dbReference type="Pfam" id="PF00782">
    <property type="entry name" value="DSPc"/>
    <property type="match status" value="1"/>
</dbReference>
<dbReference type="SUPFAM" id="SSF52799">
    <property type="entry name" value="(Phosphotyrosine protein) phosphatases II"/>
    <property type="match status" value="1"/>
</dbReference>
<comment type="similarity">
    <text evidence="1">Belongs to the protein-tyrosine phosphatase family. Non-receptor class dual specificity subfamily.</text>
</comment>
<gene>
    <name evidence="8" type="primary">DUSP5</name>
</gene>
<dbReference type="PROSITE" id="PS00383">
    <property type="entry name" value="TYR_PHOSPHATASE_1"/>
    <property type="match status" value="1"/>
</dbReference>
<evidence type="ECO:0000256" key="3">
    <source>
        <dbReference type="ARBA" id="ARBA00022801"/>
    </source>
</evidence>
<feature type="domain" description="Tyrosine specific protein phosphatases" evidence="6">
    <location>
        <begin position="271"/>
        <end position="328"/>
    </location>
</feature>
<dbReference type="InterPro" id="IPR029021">
    <property type="entry name" value="Prot-tyrosine_phosphatase-like"/>
</dbReference>
<dbReference type="InterPro" id="IPR016130">
    <property type="entry name" value="Tyr_Pase_AS"/>
</dbReference>
<evidence type="ECO:0000259" key="6">
    <source>
        <dbReference type="PROSITE" id="PS50056"/>
    </source>
</evidence>
<dbReference type="GeneID" id="103257222"/>
<name>A0A3Q0DXT2_CARSF</name>
<dbReference type="SMART" id="SM00195">
    <property type="entry name" value="DSPc"/>
    <property type="match status" value="1"/>
</dbReference>
<evidence type="ECO:0000256" key="4">
    <source>
        <dbReference type="ARBA" id="ARBA00022912"/>
    </source>
</evidence>
<dbReference type="OrthoDB" id="165342at2759"/>
<dbReference type="SMART" id="SM00404">
    <property type="entry name" value="PTPc_motif"/>
    <property type="match status" value="1"/>
</dbReference>
<feature type="domain" description="Tyrosine-protein phosphatase" evidence="5">
    <location>
        <begin position="209"/>
        <end position="350"/>
    </location>
</feature>
<dbReference type="STRING" id="1868482.ENSTSYP00000011257"/>